<feature type="transmembrane region" description="Helical" evidence="9">
    <location>
        <begin position="301"/>
        <end position="320"/>
    </location>
</feature>
<feature type="compositionally biased region" description="Basic and acidic residues" evidence="8">
    <location>
        <begin position="128"/>
        <end position="138"/>
    </location>
</feature>
<feature type="compositionally biased region" description="Basic and acidic residues" evidence="8">
    <location>
        <begin position="95"/>
        <end position="104"/>
    </location>
</feature>
<name>A0A7D9H3C7_DEKBR</name>
<dbReference type="PANTHER" id="PTHR14360:SF12">
    <property type="entry name" value="MOZ PROTEIN REPRESENTS A CHROMATIN-ASSOCIATED ACETYLTRANSFERASE"/>
    <property type="match status" value="1"/>
</dbReference>
<evidence type="ECO:0000313" key="10">
    <source>
        <dbReference type="EMBL" id="VUG19307.1"/>
    </source>
</evidence>
<sequence>MFSKIFQLGTRIRSHQCRTRAIRINIPRFLLYKRNLSYSEICMQEQTGSQNKLTTGENITNAIIEINNANNFKFLRLPMVIRKHDLFNIEQFERQQAEKQEQSRRQQRSGNENKDESYASDTSTPVRSVEKPRRKDERVTVESFLDTDSIVNDLKAGGFTNRQSEIVMNLVKESTKTKMYWVHTEMAPKVDIENNNYLFKAARNELEVEVTNSREIALMDLQNSSILLKRLINGLFDEMSTKIQLNDDTIKIELSQFKHENNLRQRNLEMKNTDLNNRIISELMSGLRSNIEQFRWELTRAGIFAIMFIAVLLLSAWRSITNKNKAQKKENEVKSTTVGRQNMSEVYNKQIAPVQERTDEYIKDPTIESVTNYTITREDGGR</sequence>
<dbReference type="GO" id="GO:0016020">
    <property type="term" value="C:membrane"/>
    <property type="evidence" value="ECO:0007669"/>
    <property type="project" value="UniProtKB-SubCell"/>
</dbReference>
<keyword evidence="5" id="KW-0175">Coiled coil</keyword>
<gene>
    <name evidence="10" type="ORF">DEBR0S4_15500G</name>
</gene>
<organism evidence="10 11">
    <name type="scientific">Dekkera bruxellensis</name>
    <name type="common">Brettanomyces custersii</name>
    <dbReference type="NCBI Taxonomy" id="5007"/>
    <lineage>
        <taxon>Eukaryota</taxon>
        <taxon>Fungi</taxon>
        <taxon>Dikarya</taxon>
        <taxon>Ascomycota</taxon>
        <taxon>Saccharomycotina</taxon>
        <taxon>Pichiomycetes</taxon>
        <taxon>Pichiales</taxon>
        <taxon>Pichiaceae</taxon>
        <taxon>Brettanomyces</taxon>
    </lineage>
</organism>
<keyword evidence="4 9" id="KW-1133">Transmembrane helix</keyword>
<protein>
    <submittedName>
        <fullName evidence="10">DEBR0S4_15500g1_1</fullName>
    </submittedName>
</protein>
<evidence type="ECO:0000256" key="5">
    <source>
        <dbReference type="ARBA" id="ARBA00023054"/>
    </source>
</evidence>
<evidence type="ECO:0000256" key="6">
    <source>
        <dbReference type="ARBA" id="ARBA00023128"/>
    </source>
</evidence>
<evidence type="ECO:0000256" key="9">
    <source>
        <dbReference type="SAM" id="Phobius"/>
    </source>
</evidence>
<evidence type="ECO:0000313" key="11">
    <source>
        <dbReference type="Proteomes" id="UP000478008"/>
    </source>
</evidence>
<evidence type="ECO:0000256" key="8">
    <source>
        <dbReference type="SAM" id="MobiDB-lite"/>
    </source>
</evidence>
<keyword evidence="7 9" id="KW-0472">Membrane</keyword>
<evidence type="ECO:0000256" key="1">
    <source>
        <dbReference type="ARBA" id="ARBA00004173"/>
    </source>
</evidence>
<evidence type="ECO:0000256" key="7">
    <source>
        <dbReference type="ARBA" id="ARBA00023136"/>
    </source>
</evidence>
<comment type="subcellular location">
    <subcellularLocation>
        <location evidence="2">Membrane</location>
    </subcellularLocation>
    <subcellularLocation>
        <location evidence="1">Mitochondrion</location>
    </subcellularLocation>
</comment>
<keyword evidence="6" id="KW-0496">Mitochondrion</keyword>
<dbReference type="GO" id="GO:0005739">
    <property type="term" value="C:mitochondrion"/>
    <property type="evidence" value="ECO:0007669"/>
    <property type="project" value="UniProtKB-SubCell"/>
</dbReference>
<keyword evidence="3 9" id="KW-0812">Transmembrane</keyword>
<accession>A0A7D9H3C7</accession>
<dbReference type="Pfam" id="PF07798">
    <property type="entry name" value="CCDC90-like"/>
    <property type="match status" value="1"/>
</dbReference>
<dbReference type="Gene3D" id="1.20.5.340">
    <property type="match status" value="1"/>
</dbReference>
<dbReference type="AlphaFoldDB" id="A0A7D9H3C7"/>
<evidence type="ECO:0000256" key="3">
    <source>
        <dbReference type="ARBA" id="ARBA00022692"/>
    </source>
</evidence>
<evidence type="ECO:0000256" key="2">
    <source>
        <dbReference type="ARBA" id="ARBA00004370"/>
    </source>
</evidence>
<dbReference type="InterPro" id="IPR024461">
    <property type="entry name" value="CCDC90-like"/>
</dbReference>
<dbReference type="PANTHER" id="PTHR14360">
    <property type="entry name" value="PROTEIN FMP32, MITOCHONDRIAL"/>
    <property type="match status" value="1"/>
</dbReference>
<feature type="region of interest" description="Disordered" evidence="8">
    <location>
        <begin position="95"/>
        <end position="138"/>
    </location>
</feature>
<keyword evidence="11" id="KW-1185">Reference proteome</keyword>
<dbReference type="EMBL" id="CABFWN010000004">
    <property type="protein sequence ID" value="VUG19307.1"/>
    <property type="molecule type" value="Genomic_DNA"/>
</dbReference>
<dbReference type="Proteomes" id="UP000478008">
    <property type="component" value="Unassembled WGS sequence"/>
</dbReference>
<proteinExistence type="predicted"/>
<reference evidence="10 11" key="1">
    <citation type="submission" date="2019-07" db="EMBL/GenBank/DDBJ databases">
        <authorList>
            <person name="Friedrich A."/>
            <person name="Schacherer J."/>
        </authorList>
    </citation>
    <scope>NUCLEOTIDE SEQUENCE [LARGE SCALE GENOMIC DNA]</scope>
</reference>
<evidence type="ECO:0000256" key="4">
    <source>
        <dbReference type="ARBA" id="ARBA00022989"/>
    </source>
</evidence>